<dbReference type="GO" id="GO:0005886">
    <property type="term" value="C:plasma membrane"/>
    <property type="evidence" value="ECO:0007669"/>
    <property type="project" value="TreeGrafter"/>
</dbReference>
<dbReference type="PANTHER" id="PTHR45638">
    <property type="entry name" value="CYCLIC NUCLEOTIDE-GATED CATION CHANNEL SUBUNIT A"/>
    <property type="match status" value="1"/>
</dbReference>
<gene>
    <name evidence="11" type="ORF">PFISCL1PPCAC_11494</name>
</gene>
<evidence type="ECO:0000256" key="8">
    <source>
        <dbReference type="ARBA" id="ARBA00023303"/>
    </source>
</evidence>
<dbReference type="Gene3D" id="2.60.120.10">
    <property type="entry name" value="Jelly Rolls"/>
    <property type="match status" value="1"/>
</dbReference>
<dbReference type="GO" id="GO:0044877">
    <property type="term" value="F:protein-containing complex binding"/>
    <property type="evidence" value="ECO:0007669"/>
    <property type="project" value="TreeGrafter"/>
</dbReference>
<comment type="caution">
    <text evidence="11">The sequence shown here is derived from an EMBL/GenBank/DDBJ whole genome shotgun (WGS) entry which is preliminary data.</text>
</comment>
<keyword evidence="9" id="KW-0175">Coiled coil</keyword>
<dbReference type="Gene3D" id="1.10.287.630">
    <property type="entry name" value="Helix hairpin bin"/>
    <property type="match status" value="1"/>
</dbReference>
<dbReference type="PROSITE" id="PS00889">
    <property type="entry name" value="CNMP_BINDING_2"/>
    <property type="match status" value="1"/>
</dbReference>
<evidence type="ECO:0000256" key="4">
    <source>
        <dbReference type="ARBA" id="ARBA00022989"/>
    </source>
</evidence>
<dbReference type="PROSITE" id="PS50042">
    <property type="entry name" value="CNMP_BINDING_3"/>
    <property type="match status" value="1"/>
</dbReference>
<dbReference type="Pfam" id="PF16526">
    <property type="entry name" value="CLZ"/>
    <property type="match status" value="1"/>
</dbReference>
<dbReference type="EMBL" id="BTSY01000003">
    <property type="protein sequence ID" value="GMT20197.1"/>
    <property type="molecule type" value="Genomic_DNA"/>
</dbReference>
<dbReference type="InterPro" id="IPR000595">
    <property type="entry name" value="cNMP-bd_dom"/>
</dbReference>
<evidence type="ECO:0000256" key="3">
    <source>
        <dbReference type="ARBA" id="ARBA00022692"/>
    </source>
</evidence>
<evidence type="ECO:0000256" key="6">
    <source>
        <dbReference type="ARBA" id="ARBA00023136"/>
    </source>
</evidence>
<dbReference type="Gene3D" id="1.20.5.300">
    <property type="match status" value="1"/>
</dbReference>
<dbReference type="GO" id="GO:0017071">
    <property type="term" value="C:intracellular cyclic nucleotide activated cation channel complex"/>
    <property type="evidence" value="ECO:0007669"/>
    <property type="project" value="TreeGrafter"/>
</dbReference>
<feature type="domain" description="Cyclic nucleotide-binding" evidence="10">
    <location>
        <begin position="291"/>
        <end position="407"/>
    </location>
</feature>
<reference evidence="11" key="1">
    <citation type="submission" date="2023-10" db="EMBL/GenBank/DDBJ databases">
        <title>Genome assembly of Pristionchus species.</title>
        <authorList>
            <person name="Yoshida K."/>
            <person name="Sommer R.J."/>
        </authorList>
    </citation>
    <scope>NUCLEOTIDE SEQUENCE</scope>
    <source>
        <strain evidence="11">RS5133</strain>
    </source>
</reference>
<dbReference type="FunFam" id="2.60.120.10:FF:000002">
    <property type="entry name" value="Cyclic nucleotide gated channel alpha 1a"/>
    <property type="match status" value="1"/>
</dbReference>
<dbReference type="Pfam" id="PF00027">
    <property type="entry name" value="cNMP_binding"/>
    <property type="match status" value="1"/>
</dbReference>
<dbReference type="GO" id="GO:0005222">
    <property type="term" value="F:intracellularly cAMP-activated cation channel activity"/>
    <property type="evidence" value="ECO:0007669"/>
    <property type="project" value="TreeGrafter"/>
</dbReference>
<evidence type="ECO:0000256" key="1">
    <source>
        <dbReference type="ARBA" id="ARBA00004141"/>
    </source>
</evidence>
<proteinExistence type="predicted"/>
<dbReference type="FunFam" id="1.10.287.630:FF:000001">
    <property type="entry name" value="Cyclic nucleotide-gated channel alpha 3"/>
    <property type="match status" value="1"/>
</dbReference>
<evidence type="ECO:0000256" key="5">
    <source>
        <dbReference type="ARBA" id="ARBA00023065"/>
    </source>
</evidence>
<comment type="subcellular location">
    <subcellularLocation>
        <location evidence="1">Membrane</location>
        <topology evidence="1">Multi-pass membrane protein</topology>
    </subcellularLocation>
</comment>
<dbReference type="InterPro" id="IPR018490">
    <property type="entry name" value="cNMP-bd_dom_sf"/>
</dbReference>
<dbReference type="InterPro" id="IPR032406">
    <property type="entry name" value="CLZ_dom"/>
</dbReference>
<dbReference type="GO" id="GO:0005223">
    <property type="term" value="F:intracellularly cGMP-activated cation channel activity"/>
    <property type="evidence" value="ECO:0007669"/>
    <property type="project" value="TreeGrafter"/>
</dbReference>
<keyword evidence="3" id="KW-0812">Transmembrane</keyword>
<feature type="coiled-coil region" evidence="9">
    <location>
        <begin position="438"/>
        <end position="490"/>
    </location>
</feature>
<evidence type="ECO:0000259" key="10">
    <source>
        <dbReference type="PROSITE" id="PS50042"/>
    </source>
</evidence>
<dbReference type="InterPro" id="IPR005821">
    <property type="entry name" value="Ion_trans_dom"/>
</dbReference>
<dbReference type="InterPro" id="IPR050866">
    <property type="entry name" value="CNG_cation_channel"/>
</dbReference>
<evidence type="ECO:0000313" key="11">
    <source>
        <dbReference type="EMBL" id="GMT20197.1"/>
    </source>
</evidence>
<keyword evidence="12" id="KW-1185">Reference proteome</keyword>
<dbReference type="InterPro" id="IPR018488">
    <property type="entry name" value="cNMP-bd_CS"/>
</dbReference>
<evidence type="ECO:0000313" key="12">
    <source>
        <dbReference type="Proteomes" id="UP001432322"/>
    </source>
</evidence>
<dbReference type="AlphaFoldDB" id="A0AAV5VKD8"/>
<keyword evidence="6" id="KW-0472">Membrane</keyword>
<dbReference type="SMART" id="SM00100">
    <property type="entry name" value="cNMP"/>
    <property type="match status" value="1"/>
</dbReference>
<feature type="non-terminal residue" evidence="11">
    <location>
        <position position="508"/>
    </location>
</feature>
<accession>A0AAV5VKD8</accession>
<evidence type="ECO:0000256" key="7">
    <source>
        <dbReference type="ARBA" id="ARBA00023286"/>
    </source>
</evidence>
<dbReference type="PANTHER" id="PTHR45638:SF11">
    <property type="entry name" value="CYCLIC NUCLEOTIDE-GATED CATION CHANNEL SUBUNIT A"/>
    <property type="match status" value="1"/>
</dbReference>
<dbReference type="Proteomes" id="UP001432322">
    <property type="component" value="Unassembled WGS sequence"/>
</dbReference>
<dbReference type="GO" id="GO:0030553">
    <property type="term" value="F:cGMP binding"/>
    <property type="evidence" value="ECO:0007669"/>
    <property type="project" value="TreeGrafter"/>
</dbReference>
<name>A0AAV5VKD8_9BILA</name>
<dbReference type="SUPFAM" id="SSF51206">
    <property type="entry name" value="cAMP-binding domain-like"/>
    <property type="match status" value="1"/>
</dbReference>
<keyword evidence="8" id="KW-0407">Ion channel</keyword>
<sequence>QQAAGAAAPPEEKNDRWIVDKSSDLYYRIPWMFIDLIADGIYIADIVMRCRTGFLEQGILKRDGERILQMYIKTWQFRLDIISILPFDFILHGILRRRVDRANDALERTETRYIIIIIHWNACFYFLLSEELGIGSDTWVYGPRNKQSLPDGVNDTLVRRYVYSFYWSTLTLTTIGEVPGPVQNIEFVFVTCDLMCGVLIFATIVGNVGSMISNMSAARAEFQNKMDGVKQYMALRKVSKNLEDRVIKWFDYLWSNKQSLNDESVLKVLPDKLQSEIAMHVHFETLRKVRIFQECEAGLLAELVLKLQLQVFSPGDYICRKGDIGREMYIVKRGKLQVVASEAEDAQIFATLQEGSVFGELSILNIRGSKNGNRRTANVRSVGYTDLFVLNKNDLWTALKEYPDARKMLLVKGRELLRKDNLLDENAPDEQASPEEVVDDLLQSISVLQTRVARLMAEKTNTEVKLNARIEILEKELEKYRKKRIAKIGEPRFARSHTLAADFDPTDL</sequence>
<dbReference type="PROSITE" id="PS00888">
    <property type="entry name" value="CNMP_BINDING_1"/>
    <property type="match status" value="1"/>
</dbReference>
<feature type="non-terminal residue" evidence="11">
    <location>
        <position position="1"/>
    </location>
</feature>
<organism evidence="11 12">
    <name type="scientific">Pristionchus fissidentatus</name>
    <dbReference type="NCBI Taxonomy" id="1538716"/>
    <lineage>
        <taxon>Eukaryota</taxon>
        <taxon>Metazoa</taxon>
        <taxon>Ecdysozoa</taxon>
        <taxon>Nematoda</taxon>
        <taxon>Chromadorea</taxon>
        <taxon>Rhabditida</taxon>
        <taxon>Rhabditina</taxon>
        <taxon>Diplogasteromorpha</taxon>
        <taxon>Diplogasteroidea</taxon>
        <taxon>Neodiplogasteridae</taxon>
        <taxon>Pristionchus</taxon>
    </lineage>
</organism>
<dbReference type="CDD" id="cd00038">
    <property type="entry name" value="CAP_ED"/>
    <property type="match status" value="1"/>
</dbReference>
<keyword evidence="7" id="KW-1071">Ligand-gated ion channel</keyword>
<keyword evidence="2" id="KW-0813">Transport</keyword>
<evidence type="ECO:0000256" key="9">
    <source>
        <dbReference type="SAM" id="Coils"/>
    </source>
</evidence>
<evidence type="ECO:0000256" key="2">
    <source>
        <dbReference type="ARBA" id="ARBA00022448"/>
    </source>
</evidence>
<dbReference type="SUPFAM" id="SSF81324">
    <property type="entry name" value="Voltage-gated potassium channels"/>
    <property type="match status" value="1"/>
</dbReference>
<dbReference type="InterPro" id="IPR014710">
    <property type="entry name" value="RmlC-like_jellyroll"/>
</dbReference>
<dbReference type="Gene3D" id="1.10.287.70">
    <property type="match status" value="1"/>
</dbReference>
<keyword evidence="4" id="KW-1133">Transmembrane helix</keyword>
<keyword evidence="5" id="KW-0406">Ion transport</keyword>
<dbReference type="Pfam" id="PF00520">
    <property type="entry name" value="Ion_trans"/>
    <property type="match status" value="1"/>
</dbReference>
<protein>
    <recommendedName>
        <fullName evidence="10">Cyclic nucleotide-binding domain-containing protein</fullName>
    </recommendedName>
</protein>